<evidence type="ECO:0000256" key="4">
    <source>
        <dbReference type="ARBA" id="ARBA00022525"/>
    </source>
</evidence>
<reference evidence="10 11" key="1">
    <citation type="submission" date="2016-10" db="EMBL/GenBank/DDBJ databases">
        <authorList>
            <person name="Varghese N."/>
            <person name="Submissions S."/>
        </authorList>
    </citation>
    <scope>NUCLEOTIDE SEQUENCE [LARGE SCALE GENOMIC DNA]</scope>
    <source>
        <strain evidence="10 11">ATCC 49954</strain>
    </source>
</reference>
<dbReference type="InterPro" id="IPR008966">
    <property type="entry name" value="Adhesion_dom_sf"/>
</dbReference>
<keyword evidence="8" id="KW-1133">Transmembrane helix</keyword>
<evidence type="ECO:0000256" key="6">
    <source>
        <dbReference type="ARBA" id="ARBA00023088"/>
    </source>
</evidence>
<dbReference type="InterPro" id="IPR013783">
    <property type="entry name" value="Ig-like_fold"/>
</dbReference>
<keyword evidence="8" id="KW-0472">Membrane</keyword>
<proteinExistence type="inferred from homology"/>
<dbReference type="RefSeq" id="WP_038406515.1">
    <property type="nucleotide sequence ID" value="NZ_FNMX01000001.1"/>
</dbReference>
<protein>
    <submittedName>
        <fullName evidence="10">Cna protein B-type domain-containing protein</fullName>
    </submittedName>
</protein>
<dbReference type="SUPFAM" id="SSF49401">
    <property type="entry name" value="Bacterial adhesins"/>
    <property type="match status" value="2"/>
</dbReference>
<evidence type="ECO:0000313" key="10">
    <source>
        <dbReference type="EMBL" id="SDW09665.1"/>
    </source>
</evidence>
<comment type="similarity">
    <text evidence="2">Belongs to the serine-aspartate repeat-containing protein (SDr) family.</text>
</comment>
<dbReference type="PANTHER" id="PTHR36108:SF13">
    <property type="entry name" value="COLOSSIN-B-RELATED"/>
    <property type="match status" value="1"/>
</dbReference>
<keyword evidence="5" id="KW-0732">Signal</keyword>
<keyword evidence="8" id="KW-0812">Transmembrane</keyword>
<dbReference type="GO" id="GO:0005518">
    <property type="term" value="F:collagen binding"/>
    <property type="evidence" value="ECO:0007669"/>
    <property type="project" value="InterPro"/>
</dbReference>
<feature type="transmembrane region" description="Helical" evidence="8">
    <location>
        <begin position="667"/>
        <end position="687"/>
    </location>
</feature>
<sequence length="690" mass="74719">MKGRTKIRSNFKRISLIFLSMILLVNVIFQTNFVKAATNYGSELLKTVELQDADGNPKTDFGYYESVQIHYTWEIPNAAVVKAGDTMEFTLPEQLKIVTDLNFVLKDDEGNIVGNVVATKATGRVVVTFTDYVEKKSNIKGDLNFWSNWDKTIINGSEHVTVEFPVDGDYVTIPIDIGPKNQINPNETLYKYGWADEKNPALINWVVRLNYAKLSIDNAVYEDFIGPNQTLDFSSVKAYHGTFDADDNFTKGIQVPASAITQTSEGFKIAFGDLTDSVKISYYTIATDGGVSSNYANKGILSGDNYVPKTIEVLTPTSGGGGTGEGTTGSVELTKTDNTAQKKPLENAEFKLVNSAGTTIKEGIKTGADGKLTIADLKFDAYKLIETKAPVGYELDASPVEFTIDEAHQALFVSKENTPITGSVTLEKLDSETKAKLAGAEFELQDAQGSTLQTSLETNAAGTLTISDLTLGDYQLVETKAPIGYELDASPVKFTIDETHKTLNVSKENTPIKGSVTLEKLDSETKVKLAGAEFELQDAQGATLQASLETNEEGILTIVDLALGEYQLVETKAPIGYLLDATPVKFAITEETANLRLLVTKENTKIPETPIIPKIPKEPLKPAVPSNPKTPIEPLKPEIPGTPETPDEIVSADSLSAILPKTGDSPLVSGLGLLLVAISASGLIFLFREK</sequence>
<evidence type="ECO:0000313" key="11">
    <source>
        <dbReference type="Proteomes" id="UP000183610"/>
    </source>
</evidence>
<feature type="domain" description="Gram-positive cocci surface proteins LPxTG" evidence="9">
    <location>
        <begin position="659"/>
        <end position="690"/>
    </location>
</feature>
<keyword evidence="6" id="KW-0572">Peptidoglycan-anchor</keyword>
<feature type="region of interest" description="Disordered" evidence="7">
    <location>
        <begin position="617"/>
        <end position="643"/>
    </location>
</feature>
<dbReference type="PANTHER" id="PTHR36108">
    <property type="entry name" value="COLOSSIN-B-RELATED"/>
    <property type="match status" value="1"/>
</dbReference>
<comment type="subcellular location">
    <subcellularLocation>
        <location evidence="1">Secreted</location>
        <location evidence="1">Cell wall</location>
        <topology evidence="1">Peptidoglycan-anchor</topology>
    </subcellularLocation>
</comment>
<dbReference type="Gene3D" id="2.60.40.1280">
    <property type="match status" value="1"/>
</dbReference>
<evidence type="ECO:0000256" key="5">
    <source>
        <dbReference type="ARBA" id="ARBA00022729"/>
    </source>
</evidence>
<evidence type="ECO:0000256" key="2">
    <source>
        <dbReference type="ARBA" id="ARBA00007257"/>
    </source>
</evidence>
<evidence type="ECO:0000256" key="1">
    <source>
        <dbReference type="ARBA" id="ARBA00004168"/>
    </source>
</evidence>
<evidence type="ECO:0000256" key="3">
    <source>
        <dbReference type="ARBA" id="ARBA00022512"/>
    </source>
</evidence>
<evidence type="ECO:0000256" key="8">
    <source>
        <dbReference type="SAM" id="Phobius"/>
    </source>
</evidence>
<keyword evidence="3" id="KW-0134">Cell wall</keyword>
<evidence type="ECO:0000259" key="9">
    <source>
        <dbReference type="PROSITE" id="PS50847"/>
    </source>
</evidence>
<dbReference type="Gene3D" id="2.60.40.740">
    <property type="match status" value="1"/>
</dbReference>
<dbReference type="SUPFAM" id="SSF49478">
    <property type="entry name" value="Cna protein B-type domain"/>
    <property type="match status" value="3"/>
</dbReference>
<dbReference type="Gene3D" id="2.60.40.10">
    <property type="entry name" value="Immunoglobulins"/>
    <property type="match status" value="3"/>
</dbReference>
<dbReference type="EMBL" id="FNMX01000001">
    <property type="protein sequence ID" value="SDW09665.1"/>
    <property type="molecule type" value="Genomic_DNA"/>
</dbReference>
<keyword evidence="4" id="KW-0964">Secreted</keyword>
<dbReference type="PROSITE" id="PS50847">
    <property type="entry name" value="GRAM_POS_ANCHORING"/>
    <property type="match status" value="1"/>
</dbReference>
<evidence type="ECO:0000256" key="7">
    <source>
        <dbReference type="SAM" id="MobiDB-lite"/>
    </source>
</evidence>
<dbReference type="Pfam" id="PF17961">
    <property type="entry name" value="Big_8"/>
    <property type="match status" value="1"/>
</dbReference>
<dbReference type="Pfam" id="PF17802">
    <property type="entry name" value="SpaA"/>
    <property type="match status" value="3"/>
</dbReference>
<dbReference type="AlphaFoldDB" id="A0AAX2DLJ8"/>
<gene>
    <name evidence="10" type="ORF">SAMN05421782_101328</name>
</gene>
<dbReference type="Proteomes" id="UP000183610">
    <property type="component" value="Unassembled WGS sequence"/>
</dbReference>
<comment type="caution">
    <text evidence="10">The sequence shown here is derived from an EMBL/GenBank/DDBJ whole genome shotgun (WGS) entry which is preliminary data.</text>
</comment>
<dbReference type="InterPro" id="IPR019931">
    <property type="entry name" value="LPXTG_anchor"/>
</dbReference>
<dbReference type="InterPro" id="IPR008456">
    <property type="entry name" value="Collagen-bd_dom"/>
</dbReference>
<dbReference type="InterPro" id="IPR041171">
    <property type="entry name" value="SDR_Ig"/>
</dbReference>
<organism evidence="10 11">
    <name type="scientific">Listeria ivanovii</name>
    <dbReference type="NCBI Taxonomy" id="1638"/>
    <lineage>
        <taxon>Bacteria</taxon>
        <taxon>Bacillati</taxon>
        <taxon>Bacillota</taxon>
        <taxon>Bacilli</taxon>
        <taxon>Bacillales</taxon>
        <taxon>Listeriaceae</taxon>
        <taxon>Listeria</taxon>
    </lineage>
</organism>
<accession>A0AAX2DLJ8</accession>
<name>A0AAX2DLJ8_LISIV</name>
<dbReference type="Pfam" id="PF05737">
    <property type="entry name" value="Collagen_bind"/>
    <property type="match status" value="1"/>
</dbReference>
<dbReference type="GO" id="GO:0007155">
    <property type="term" value="P:cell adhesion"/>
    <property type="evidence" value="ECO:0007669"/>
    <property type="project" value="InterPro"/>
</dbReference>
<dbReference type="InterPro" id="IPR011252">
    <property type="entry name" value="Fibrogen-bd_dom1"/>
</dbReference>
<dbReference type="InterPro" id="IPR041033">
    <property type="entry name" value="SpaA_PFL_dom_1"/>
</dbReference>